<feature type="domain" description="Glycosyltransferase 2-like" evidence="4">
    <location>
        <begin position="17"/>
        <end position="150"/>
    </location>
</feature>
<proteinExistence type="inferred from homology"/>
<evidence type="ECO:0000256" key="3">
    <source>
        <dbReference type="ARBA" id="ARBA00022679"/>
    </source>
</evidence>
<gene>
    <name evidence="5" type="ORF">CLV37_110143</name>
</gene>
<dbReference type="InterPro" id="IPR029044">
    <property type="entry name" value="Nucleotide-diphossugar_trans"/>
</dbReference>
<dbReference type="InterPro" id="IPR001173">
    <property type="entry name" value="Glyco_trans_2-like"/>
</dbReference>
<evidence type="ECO:0000313" key="6">
    <source>
        <dbReference type="Proteomes" id="UP000238083"/>
    </source>
</evidence>
<dbReference type="Proteomes" id="UP000238083">
    <property type="component" value="Unassembled WGS sequence"/>
</dbReference>
<dbReference type="Gene3D" id="3.90.550.10">
    <property type="entry name" value="Spore Coat Polysaccharide Biosynthesis Protein SpsA, Chain A"/>
    <property type="match status" value="2"/>
</dbReference>
<sequence>MTWHPVAVPSEPRVIAVVVAWDRRDLLLAGLDGLAAQTRRPDLVVVVDNASSDGSAEAVREWARRDDLPVDLVVLPRNTGGAGGFAAGLARAVHRHGADAVWLMDDDTVPRPGALEASLRARRETGSAVVASRVVWTDGREHPMNTPRERPGTSAAEREDARAAGCVPIRSASFVAVLLDAAAVRAEGLPEAAFFLWNDDFEYTTRLLRTRRGVSCPASVVEHRTKTFGSSDADPGERFVLEVRNKLWTFTRSRPLGARDAALYGGATLRRWGRTIARSQRRDVLVRGLVDGLRQGVGRPEPTAHVLRDLGEVSEDVRAVELAAGRPLTPAIEGSPAAIKDEPVLDRGDLVLDHRGSPRFSVLLPVWARDDAEQLRRAVASVTTDQTLRPDEVLVVRDGPVPADLQKSLDALDGTDGVRVLALPVNVGLARALEEGLRHCTFDVVARMDADDVSLPDRFARQLPLIAAGADLVGAGLLEIGAHEDDVVGRRVPPTGAAEIARYARFHDPFNHPTVVYRRSAVAAAGGYRDLDLMEDYWLFARMIAAGARVQNLPEPLVKYRVGASPDAGSYARRGGLRLFRSELTLQRHLRREGFTTPAQAVRNVAVRGGYRFVPTRVRTIAYRALIARGGGR</sequence>
<dbReference type="AlphaFoldDB" id="A0A2T0R0E8"/>
<protein>
    <submittedName>
        <fullName evidence="5">GT2 family glycosyltransferase</fullName>
    </submittedName>
</protein>
<feature type="domain" description="Glycosyltransferase 2-like" evidence="4">
    <location>
        <begin position="361"/>
        <end position="517"/>
    </location>
</feature>
<dbReference type="PANTHER" id="PTHR43685:SF5">
    <property type="entry name" value="GLYCOSYLTRANSFERASE EPSE-RELATED"/>
    <property type="match status" value="1"/>
</dbReference>
<dbReference type="PANTHER" id="PTHR43685">
    <property type="entry name" value="GLYCOSYLTRANSFERASE"/>
    <property type="match status" value="1"/>
</dbReference>
<name>A0A2T0R0E8_9ACTN</name>
<organism evidence="5 6">
    <name type="scientific">Kineococcus rhizosphaerae</name>
    <dbReference type="NCBI Taxonomy" id="559628"/>
    <lineage>
        <taxon>Bacteria</taxon>
        <taxon>Bacillati</taxon>
        <taxon>Actinomycetota</taxon>
        <taxon>Actinomycetes</taxon>
        <taxon>Kineosporiales</taxon>
        <taxon>Kineosporiaceae</taxon>
        <taxon>Kineococcus</taxon>
    </lineage>
</organism>
<comment type="similarity">
    <text evidence="1">Belongs to the glycosyltransferase 2 family.</text>
</comment>
<accession>A0A2T0R0E8</accession>
<evidence type="ECO:0000259" key="4">
    <source>
        <dbReference type="Pfam" id="PF00535"/>
    </source>
</evidence>
<evidence type="ECO:0000256" key="1">
    <source>
        <dbReference type="ARBA" id="ARBA00006739"/>
    </source>
</evidence>
<dbReference type="GO" id="GO:0016757">
    <property type="term" value="F:glycosyltransferase activity"/>
    <property type="evidence" value="ECO:0007669"/>
    <property type="project" value="UniProtKB-KW"/>
</dbReference>
<evidence type="ECO:0000256" key="2">
    <source>
        <dbReference type="ARBA" id="ARBA00022676"/>
    </source>
</evidence>
<dbReference type="InterPro" id="IPR050834">
    <property type="entry name" value="Glycosyltransf_2"/>
</dbReference>
<keyword evidence="3 5" id="KW-0808">Transferase</keyword>
<dbReference type="EMBL" id="PVZF01000010">
    <property type="protein sequence ID" value="PRY12583.1"/>
    <property type="molecule type" value="Genomic_DNA"/>
</dbReference>
<dbReference type="Pfam" id="PF00535">
    <property type="entry name" value="Glycos_transf_2"/>
    <property type="match status" value="2"/>
</dbReference>
<dbReference type="SUPFAM" id="SSF53448">
    <property type="entry name" value="Nucleotide-diphospho-sugar transferases"/>
    <property type="match status" value="2"/>
</dbReference>
<keyword evidence="6" id="KW-1185">Reference proteome</keyword>
<reference evidence="5 6" key="1">
    <citation type="submission" date="2018-03" db="EMBL/GenBank/DDBJ databases">
        <title>Genomic Encyclopedia of Archaeal and Bacterial Type Strains, Phase II (KMG-II): from individual species to whole genera.</title>
        <authorList>
            <person name="Goeker M."/>
        </authorList>
    </citation>
    <scope>NUCLEOTIDE SEQUENCE [LARGE SCALE GENOMIC DNA]</scope>
    <source>
        <strain evidence="5 6">DSM 19711</strain>
    </source>
</reference>
<keyword evidence="2" id="KW-0328">Glycosyltransferase</keyword>
<evidence type="ECO:0000313" key="5">
    <source>
        <dbReference type="EMBL" id="PRY12583.1"/>
    </source>
</evidence>
<comment type="caution">
    <text evidence="5">The sequence shown here is derived from an EMBL/GenBank/DDBJ whole genome shotgun (WGS) entry which is preliminary data.</text>
</comment>